<dbReference type="OrthoDB" id="10356426at2759"/>
<reference evidence="2 4" key="1">
    <citation type="journal article" date="2020" name="Stud. Mycol.">
        <title>101 Dothideomycetes genomes: a test case for predicting lifestyles and emergence of pathogens.</title>
        <authorList>
            <person name="Haridas S."/>
            <person name="Albert R."/>
            <person name="Binder M."/>
            <person name="Bloem J."/>
            <person name="Labutti K."/>
            <person name="Salamov A."/>
            <person name="Andreopoulos B."/>
            <person name="Baker S."/>
            <person name="Barry K."/>
            <person name="Bills G."/>
            <person name="Bluhm B."/>
            <person name="Cannon C."/>
            <person name="Castanera R."/>
            <person name="Culley D."/>
            <person name="Daum C."/>
            <person name="Ezra D."/>
            <person name="Gonzalez J."/>
            <person name="Henrissat B."/>
            <person name="Kuo A."/>
            <person name="Liang C."/>
            <person name="Lipzen A."/>
            <person name="Lutzoni F."/>
            <person name="Magnuson J."/>
            <person name="Mondo S."/>
            <person name="Nolan M."/>
            <person name="Ohm R."/>
            <person name="Pangilinan J."/>
            <person name="Park H.-J."/>
            <person name="Ramirez L."/>
            <person name="Alfaro M."/>
            <person name="Sun H."/>
            <person name="Tritt A."/>
            <person name="Yoshinaga Y."/>
            <person name="Zwiers L.-H."/>
            <person name="Turgeon B."/>
            <person name="Goodwin S."/>
            <person name="Spatafora J."/>
            <person name="Crous P."/>
            <person name="Grigoriev I."/>
        </authorList>
    </citation>
    <scope>NUCLEOTIDE SEQUENCE</scope>
    <source>
        <strain evidence="2 4">CBS 304.34</strain>
    </source>
</reference>
<dbReference type="Proteomes" id="UP000504636">
    <property type="component" value="Unplaced"/>
</dbReference>
<accession>A0A6A6Z0Z2</accession>
<protein>
    <submittedName>
        <fullName evidence="2 4">Uncharacterized protein</fullName>
    </submittedName>
</protein>
<proteinExistence type="predicted"/>
<dbReference type="EMBL" id="MU003695">
    <property type="protein sequence ID" value="KAF2813944.1"/>
    <property type="molecule type" value="Genomic_DNA"/>
</dbReference>
<reference evidence="4" key="3">
    <citation type="submission" date="2025-04" db="UniProtKB">
        <authorList>
            <consortium name="RefSeq"/>
        </authorList>
    </citation>
    <scope>IDENTIFICATION</scope>
    <source>
        <strain evidence="4">CBS 304.34</strain>
    </source>
</reference>
<name>A0A6A6Z0Z2_9PEZI</name>
<evidence type="ECO:0000313" key="4">
    <source>
        <dbReference type="RefSeq" id="XP_033580908.1"/>
    </source>
</evidence>
<dbReference type="RefSeq" id="XP_033580908.1">
    <property type="nucleotide sequence ID" value="XM_033725081.1"/>
</dbReference>
<evidence type="ECO:0000313" key="3">
    <source>
        <dbReference type="Proteomes" id="UP000504636"/>
    </source>
</evidence>
<keyword evidence="3" id="KW-1185">Reference proteome</keyword>
<feature type="region of interest" description="Disordered" evidence="1">
    <location>
        <begin position="1"/>
        <end position="26"/>
    </location>
</feature>
<evidence type="ECO:0000313" key="2">
    <source>
        <dbReference type="EMBL" id="KAF2813944.1"/>
    </source>
</evidence>
<sequence length="65" mass="7359">MVVVKSPSENRLAMAKPPPKKLDPQVAGKVNAERKKGWNNGEGIFVLSNVRRYAMKWSRRTIPPK</sequence>
<evidence type="ECO:0000256" key="1">
    <source>
        <dbReference type="SAM" id="MobiDB-lite"/>
    </source>
</evidence>
<dbReference type="AlphaFoldDB" id="A0A6A6Z0Z2"/>
<gene>
    <name evidence="2 4" type="ORF">BDZ99DRAFT_516573</name>
</gene>
<reference evidence="4" key="2">
    <citation type="submission" date="2020-04" db="EMBL/GenBank/DDBJ databases">
        <authorList>
            <consortium name="NCBI Genome Project"/>
        </authorList>
    </citation>
    <scope>NUCLEOTIDE SEQUENCE</scope>
    <source>
        <strain evidence="4">CBS 304.34</strain>
    </source>
</reference>
<organism evidence="2">
    <name type="scientific">Mytilinidion resinicola</name>
    <dbReference type="NCBI Taxonomy" id="574789"/>
    <lineage>
        <taxon>Eukaryota</taxon>
        <taxon>Fungi</taxon>
        <taxon>Dikarya</taxon>
        <taxon>Ascomycota</taxon>
        <taxon>Pezizomycotina</taxon>
        <taxon>Dothideomycetes</taxon>
        <taxon>Pleosporomycetidae</taxon>
        <taxon>Mytilinidiales</taxon>
        <taxon>Mytilinidiaceae</taxon>
        <taxon>Mytilinidion</taxon>
    </lineage>
</organism>
<dbReference type="GeneID" id="54465974"/>